<dbReference type="GO" id="GO:0005634">
    <property type="term" value="C:nucleus"/>
    <property type="evidence" value="ECO:0007669"/>
    <property type="project" value="TreeGrafter"/>
</dbReference>
<dbReference type="InterPro" id="IPR051229">
    <property type="entry name" value="ALYREF_mRNA_export"/>
</dbReference>
<dbReference type="AlphaFoldDB" id="A0A0N5AXV6"/>
<dbReference type="InterPro" id="IPR012677">
    <property type="entry name" value="Nucleotide-bd_a/b_plait_sf"/>
</dbReference>
<evidence type="ECO:0000256" key="1">
    <source>
        <dbReference type="ARBA" id="ARBA00022884"/>
    </source>
</evidence>
<evidence type="ECO:0000256" key="2">
    <source>
        <dbReference type="SAM" id="MobiDB-lite"/>
    </source>
</evidence>
<dbReference type="InterPro" id="IPR035979">
    <property type="entry name" value="RBD_domain_sf"/>
</dbReference>
<keyword evidence="1" id="KW-0694">RNA-binding</keyword>
<dbReference type="GO" id="GO:0003729">
    <property type="term" value="F:mRNA binding"/>
    <property type="evidence" value="ECO:0007669"/>
    <property type="project" value="TreeGrafter"/>
</dbReference>
<dbReference type="Gene3D" id="3.30.70.330">
    <property type="match status" value="1"/>
</dbReference>
<reference evidence="5" key="1">
    <citation type="submission" date="2017-02" db="UniProtKB">
        <authorList>
            <consortium name="WormBaseParasite"/>
        </authorList>
    </citation>
    <scope>IDENTIFICATION</scope>
</reference>
<evidence type="ECO:0000313" key="4">
    <source>
        <dbReference type="Proteomes" id="UP000046393"/>
    </source>
</evidence>
<dbReference type="WBParaSite" id="SMUV_0000978801-mRNA-1">
    <property type="protein sequence ID" value="SMUV_0000978801-mRNA-1"/>
    <property type="gene ID" value="SMUV_0000978801"/>
</dbReference>
<accession>A0A0N5AXV6</accession>
<dbReference type="PANTHER" id="PTHR19965">
    <property type="entry name" value="RNA AND EXPORT FACTOR BINDING PROTEIN"/>
    <property type="match status" value="1"/>
</dbReference>
<evidence type="ECO:0000259" key="3">
    <source>
        <dbReference type="SMART" id="SM00360"/>
    </source>
</evidence>
<sequence>MSLADLSLDDIIARQGKKKGGARRNVVGSNSVKQRGRGFTRKYSATDATFTKDVPDGRWGHDGFEELYGGGLKRTAKVRAIRIGSKNFSRSALDRKVKLHITNLPATVNTADLDELFEKYQIESATVNYDELGQSVGTADVVTDRASAEEIKSNFAGAKLDGMHITYYFFESQIMRMFIIDESAEDVVTRSIKDRLSLGKRPARVTRGIMKRKETRLYRKPIGANRRLKNRKVEDKRKKMTDAELDKELEEYMKKGSSNAMESEHS</sequence>
<dbReference type="SUPFAM" id="SSF54928">
    <property type="entry name" value="RNA-binding domain, RBD"/>
    <property type="match status" value="1"/>
</dbReference>
<dbReference type="InterPro" id="IPR000504">
    <property type="entry name" value="RRM_dom"/>
</dbReference>
<feature type="domain" description="RRM" evidence="3">
    <location>
        <begin position="98"/>
        <end position="168"/>
    </location>
</feature>
<dbReference type="Pfam" id="PF00076">
    <property type="entry name" value="RRM_1"/>
    <property type="match status" value="1"/>
</dbReference>
<dbReference type="SMART" id="SM00360">
    <property type="entry name" value="RRM"/>
    <property type="match status" value="1"/>
</dbReference>
<proteinExistence type="predicted"/>
<protein>
    <submittedName>
        <fullName evidence="5">RRM domain-containing protein</fullName>
    </submittedName>
</protein>
<name>A0A0N5AXV6_9BILA</name>
<keyword evidence="4" id="KW-1185">Reference proteome</keyword>
<dbReference type="GO" id="GO:0006406">
    <property type="term" value="P:mRNA export from nucleus"/>
    <property type="evidence" value="ECO:0007669"/>
    <property type="project" value="TreeGrafter"/>
</dbReference>
<dbReference type="Proteomes" id="UP000046393">
    <property type="component" value="Unplaced"/>
</dbReference>
<feature type="region of interest" description="Disordered" evidence="2">
    <location>
        <begin position="221"/>
        <end position="266"/>
    </location>
</feature>
<dbReference type="PANTHER" id="PTHR19965:SF82">
    <property type="entry name" value="THO COMPLEX SUBUNIT 4"/>
    <property type="match status" value="1"/>
</dbReference>
<feature type="compositionally biased region" description="Basic and acidic residues" evidence="2">
    <location>
        <begin position="231"/>
        <end position="254"/>
    </location>
</feature>
<evidence type="ECO:0000313" key="5">
    <source>
        <dbReference type="WBParaSite" id="SMUV_0000978801-mRNA-1"/>
    </source>
</evidence>
<dbReference type="STRING" id="451379.A0A0N5AXV6"/>
<organism evidence="4 5">
    <name type="scientific">Syphacia muris</name>
    <dbReference type="NCBI Taxonomy" id="451379"/>
    <lineage>
        <taxon>Eukaryota</taxon>
        <taxon>Metazoa</taxon>
        <taxon>Ecdysozoa</taxon>
        <taxon>Nematoda</taxon>
        <taxon>Chromadorea</taxon>
        <taxon>Rhabditida</taxon>
        <taxon>Spirurina</taxon>
        <taxon>Oxyuridomorpha</taxon>
        <taxon>Oxyuroidea</taxon>
        <taxon>Oxyuridae</taxon>
        <taxon>Syphacia</taxon>
    </lineage>
</organism>
<feature type="compositionally biased region" description="Polar residues" evidence="2">
    <location>
        <begin position="256"/>
        <end position="266"/>
    </location>
</feature>